<evidence type="ECO:0000256" key="8">
    <source>
        <dbReference type="ARBA" id="ARBA00023204"/>
    </source>
</evidence>
<dbReference type="Pfam" id="PF21125">
    <property type="entry name" value="MPN_2A_DUB_like"/>
    <property type="match status" value="1"/>
</dbReference>
<feature type="compositionally biased region" description="Basic residues" evidence="12">
    <location>
        <begin position="355"/>
        <end position="370"/>
    </location>
</feature>
<dbReference type="InterPro" id="IPR023238">
    <property type="entry name" value="FAM175"/>
</dbReference>
<dbReference type="GO" id="GO:0006325">
    <property type="term" value="P:chromatin organization"/>
    <property type="evidence" value="ECO:0007669"/>
    <property type="project" value="UniProtKB-KW"/>
</dbReference>
<accession>V9KY81</accession>
<feature type="non-terminal residue" evidence="14">
    <location>
        <position position="1"/>
    </location>
</feature>
<dbReference type="GO" id="GO:0008608">
    <property type="term" value="P:attachment of spindle microtubules to kinetochore"/>
    <property type="evidence" value="ECO:0007669"/>
    <property type="project" value="TreeGrafter"/>
</dbReference>
<keyword evidence="7" id="KW-0175">Coiled coil</keyword>
<organism evidence="14">
    <name type="scientific">Callorhinchus milii</name>
    <name type="common">Ghost shark</name>
    <dbReference type="NCBI Taxonomy" id="7868"/>
    <lineage>
        <taxon>Eukaryota</taxon>
        <taxon>Metazoa</taxon>
        <taxon>Chordata</taxon>
        <taxon>Craniata</taxon>
        <taxon>Vertebrata</taxon>
        <taxon>Chondrichthyes</taxon>
        <taxon>Holocephali</taxon>
        <taxon>Chimaeriformes</taxon>
        <taxon>Callorhinchidae</taxon>
        <taxon>Callorhinchus</taxon>
    </lineage>
</organism>
<dbReference type="KEGG" id="cmk:103187955"/>
<dbReference type="EMBL" id="JW871197">
    <property type="protein sequence ID" value="AFP03715.1"/>
    <property type="molecule type" value="mRNA"/>
</dbReference>
<dbReference type="InterPro" id="IPR023239">
    <property type="entry name" value="BRISC_Abraxas1"/>
</dbReference>
<dbReference type="PRINTS" id="PR02051">
    <property type="entry name" value="PROTEINF175"/>
</dbReference>
<evidence type="ECO:0000256" key="4">
    <source>
        <dbReference type="ARBA" id="ARBA00022553"/>
    </source>
</evidence>
<evidence type="ECO:0000256" key="2">
    <source>
        <dbReference type="ARBA" id="ARBA00007890"/>
    </source>
</evidence>
<dbReference type="PANTHER" id="PTHR31728:SF2">
    <property type="entry name" value="BRCA1-A COMPLEX SUBUNIT ABRAXAS 1"/>
    <property type="match status" value="1"/>
</dbReference>
<dbReference type="PANTHER" id="PTHR31728">
    <property type="entry name" value="ABRAXAS FAMILY MEMBER"/>
    <property type="match status" value="1"/>
</dbReference>
<evidence type="ECO:0000259" key="13">
    <source>
        <dbReference type="PROSITE" id="PS50249"/>
    </source>
</evidence>
<dbReference type="OrthoDB" id="6358435at2759"/>
<evidence type="ECO:0000256" key="7">
    <source>
        <dbReference type="ARBA" id="ARBA00023054"/>
    </source>
</evidence>
<evidence type="ECO:0000256" key="3">
    <source>
        <dbReference type="ARBA" id="ARBA00013672"/>
    </source>
</evidence>
<evidence type="ECO:0000313" key="14">
    <source>
        <dbReference type="EMBL" id="AFP03715.1"/>
    </source>
</evidence>
<evidence type="ECO:0000256" key="11">
    <source>
        <dbReference type="ARBA" id="ARBA00030777"/>
    </source>
</evidence>
<comment type="similarity">
    <text evidence="2">Belongs to the FAM175 family. Abraxas subfamily.</text>
</comment>
<dbReference type="PROSITE" id="PS50249">
    <property type="entry name" value="MPN"/>
    <property type="match status" value="1"/>
</dbReference>
<name>V9KY81_CALMI</name>
<feature type="region of interest" description="Disordered" evidence="12">
    <location>
        <begin position="355"/>
        <end position="413"/>
    </location>
</feature>
<keyword evidence="5" id="KW-0227">DNA damage</keyword>
<evidence type="ECO:0000256" key="12">
    <source>
        <dbReference type="SAM" id="MobiDB-lite"/>
    </source>
</evidence>
<evidence type="ECO:0000256" key="6">
    <source>
        <dbReference type="ARBA" id="ARBA00022853"/>
    </source>
</evidence>
<keyword evidence="9" id="KW-0539">Nucleus</keyword>
<dbReference type="GO" id="GO:0008017">
    <property type="term" value="F:microtubule binding"/>
    <property type="evidence" value="ECO:0007669"/>
    <property type="project" value="TreeGrafter"/>
</dbReference>
<dbReference type="GO" id="GO:0005634">
    <property type="term" value="C:nucleus"/>
    <property type="evidence" value="ECO:0007669"/>
    <property type="project" value="UniProtKB-SubCell"/>
</dbReference>
<sequence length="413" mass="46339">AGGAEAGAQAGAAVSGFTLGSLSFQHLNSDSDTEGFLLGEIKAEAKNSITDSQLDDIEVVYTIDIQKHIPCYWLFSFYNFAGEVDEKALKKILQDHKKNVIGWYKFRRNTSQAMTFRERLLHKNLQIQLKNQQLVFFLFTTKLCRENGSTHSLEYTLSKPQESFVQQIPVSVTNLGMSEQQDYITFSGSCTSTGYSRTVQKHSLEFFDQDGSLKEVQRIKGIYASLQEELKTTCLKVEESERSVQYLLADVQKLRKTLSEKKKELTQIPDEKKSNLMETNFDLCQALQKAFPNSKLLQSVSVTRESEIVPVQCCSEDNGIHEKDALTQVSAKSFHISASESTKISCKRKAKNCHGRLQKKQKPLRPKTRKAATNIENDGSETESLIRLTGSESEGDALGQYTKDPHSSASPTF</sequence>
<dbReference type="GO" id="GO:0090307">
    <property type="term" value="P:mitotic spindle assembly"/>
    <property type="evidence" value="ECO:0007669"/>
    <property type="project" value="TreeGrafter"/>
</dbReference>
<dbReference type="GeneID" id="103187955"/>
<keyword evidence="8" id="KW-0234">DNA repair</keyword>
<comment type="subcellular location">
    <subcellularLocation>
        <location evidence="1">Nucleus</location>
    </subcellularLocation>
</comment>
<evidence type="ECO:0000256" key="9">
    <source>
        <dbReference type="ARBA" id="ARBA00023242"/>
    </source>
</evidence>
<dbReference type="CTD" id="84142"/>
<dbReference type="GO" id="GO:0070536">
    <property type="term" value="P:protein K63-linked deubiquitination"/>
    <property type="evidence" value="ECO:0007669"/>
    <property type="project" value="TreeGrafter"/>
</dbReference>
<evidence type="ECO:0000256" key="5">
    <source>
        <dbReference type="ARBA" id="ARBA00022763"/>
    </source>
</evidence>
<keyword evidence="4" id="KW-0597">Phosphoprotein</keyword>
<feature type="domain" description="MPN" evidence="13">
    <location>
        <begin position="12"/>
        <end position="159"/>
    </location>
</feature>
<dbReference type="GO" id="GO:0031593">
    <property type="term" value="F:polyubiquitin modification-dependent protein binding"/>
    <property type="evidence" value="ECO:0007669"/>
    <property type="project" value="TreeGrafter"/>
</dbReference>
<dbReference type="GO" id="GO:0006281">
    <property type="term" value="P:DNA repair"/>
    <property type="evidence" value="ECO:0007669"/>
    <property type="project" value="UniProtKB-KW"/>
</dbReference>
<keyword evidence="6" id="KW-0156">Chromatin regulator</keyword>
<evidence type="ECO:0000256" key="1">
    <source>
        <dbReference type="ARBA" id="ARBA00004123"/>
    </source>
</evidence>
<protein>
    <recommendedName>
        <fullName evidence="3">BRCA1-A complex subunit Abraxas 1</fullName>
    </recommendedName>
    <alternativeName>
        <fullName evidence="11">Coiled-coil domain-containing protein 98</fullName>
    </alternativeName>
    <alternativeName>
        <fullName evidence="10">Protein FAM175A</fullName>
    </alternativeName>
</protein>
<proteinExistence type="evidence at transcript level"/>
<evidence type="ECO:0000256" key="10">
    <source>
        <dbReference type="ARBA" id="ARBA00030629"/>
    </source>
</evidence>
<reference evidence="14" key="1">
    <citation type="journal article" date="2014" name="Nature">
        <title>Elephant shark genome provides unique insights into gnathostome evolution.</title>
        <authorList>
            <consortium name="International Elephant Shark Genome Sequencing Consortium"/>
            <person name="Venkatesh B."/>
            <person name="Lee A.P."/>
            <person name="Ravi V."/>
            <person name="Maurya A.K."/>
            <person name="Lian M.M."/>
            <person name="Swann J.B."/>
            <person name="Ohta Y."/>
            <person name="Flajnik M.F."/>
            <person name="Sutoh Y."/>
            <person name="Kasahara M."/>
            <person name="Hoon S."/>
            <person name="Gangu V."/>
            <person name="Roy S.W."/>
            <person name="Irimia M."/>
            <person name="Korzh V."/>
            <person name="Kondrychyn I."/>
            <person name="Lim Z.W."/>
            <person name="Tay B.H."/>
            <person name="Tohari S."/>
            <person name="Kong K.W."/>
            <person name="Ho S."/>
            <person name="Lorente-Galdos B."/>
            <person name="Quilez J."/>
            <person name="Marques-Bonet T."/>
            <person name="Raney B.J."/>
            <person name="Ingham P.W."/>
            <person name="Tay A."/>
            <person name="Hillier L.W."/>
            <person name="Minx P."/>
            <person name="Boehm T."/>
            <person name="Wilson R.K."/>
            <person name="Brenner S."/>
            <person name="Warren W.C."/>
        </authorList>
    </citation>
    <scope>NUCLEOTIDE SEQUENCE</scope>
    <source>
        <tissue evidence="14">Testis</tissue>
    </source>
</reference>
<dbReference type="AlphaFoldDB" id="V9KY81"/>
<dbReference type="PRINTS" id="PR02052">
    <property type="entry name" value="ABRAXAS"/>
</dbReference>
<dbReference type="InterPro" id="IPR037518">
    <property type="entry name" value="MPN"/>
</dbReference>